<organism evidence="6 7">
    <name type="scientific">Candidatus Sungbacteria bacterium RIFCSPHIGHO2_02_FULL_53_17</name>
    <dbReference type="NCBI Taxonomy" id="1802275"/>
    <lineage>
        <taxon>Bacteria</taxon>
        <taxon>Candidatus Sungiibacteriota</taxon>
    </lineage>
</organism>
<keyword evidence="4" id="KW-0472">Membrane</keyword>
<feature type="transmembrane region" description="Helical" evidence="4">
    <location>
        <begin position="6"/>
        <end position="28"/>
    </location>
</feature>
<feature type="transmembrane region" description="Helical" evidence="4">
    <location>
        <begin position="207"/>
        <end position="226"/>
    </location>
</feature>
<feature type="transmembrane region" description="Helical" evidence="4">
    <location>
        <begin position="70"/>
        <end position="91"/>
    </location>
</feature>
<evidence type="ECO:0000256" key="4">
    <source>
        <dbReference type="SAM" id="Phobius"/>
    </source>
</evidence>
<dbReference type="Gene3D" id="3.30.565.10">
    <property type="entry name" value="Histidine kinase-like ATPase, C-terminal domain"/>
    <property type="match status" value="1"/>
</dbReference>
<feature type="transmembrane region" description="Helical" evidence="4">
    <location>
        <begin position="40"/>
        <end position="58"/>
    </location>
</feature>
<name>A0A1G2KVX7_9BACT</name>
<comment type="catalytic activity">
    <reaction evidence="1">
        <text>ATP + protein L-histidine = ADP + protein N-phospho-L-histidine.</text>
        <dbReference type="EC" id="2.7.13.3"/>
    </reaction>
</comment>
<dbReference type="Pfam" id="PF16927">
    <property type="entry name" value="HisKA_7TM"/>
    <property type="match status" value="1"/>
</dbReference>
<gene>
    <name evidence="6" type="ORF">A3C92_01240</name>
</gene>
<keyword evidence="3" id="KW-0597">Phosphoprotein</keyword>
<dbReference type="PRINTS" id="PR00344">
    <property type="entry name" value="BCTRLSENSOR"/>
</dbReference>
<dbReference type="SUPFAM" id="SSF55874">
    <property type="entry name" value="ATPase domain of HSP90 chaperone/DNA topoisomerase II/histidine kinase"/>
    <property type="match status" value="1"/>
</dbReference>
<keyword evidence="4" id="KW-1133">Transmembrane helix</keyword>
<reference evidence="6 7" key="1">
    <citation type="journal article" date="2016" name="Nat. Commun.">
        <title>Thousands of microbial genomes shed light on interconnected biogeochemical processes in an aquifer system.</title>
        <authorList>
            <person name="Anantharaman K."/>
            <person name="Brown C.T."/>
            <person name="Hug L.A."/>
            <person name="Sharon I."/>
            <person name="Castelle C.J."/>
            <person name="Probst A.J."/>
            <person name="Thomas B.C."/>
            <person name="Singh A."/>
            <person name="Wilkins M.J."/>
            <person name="Karaoz U."/>
            <person name="Brodie E.L."/>
            <person name="Williams K.H."/>
            <person name="Hubbard S.S."/>
            <person name="Banfield J.F."/>
        </authorList>
    </citation>
    <scope>NUCLEOTIDE SEQUENCE [LARGE SCALE GENOMIC DNA]</scope>
</reference>
<feature type="transmembrane region" description="Helical" evidence="4">
    <location>
        <begin position="262"/>
        <end position="280"/>
    </location>
</feature>
<dbReference type="InterPro" id="IPR003594">
    <property type="entry name" value="HATPase_dom"/>
</dbReference>
<sequence>MNWSLQNLDLFSVGVAIASTGILGFVVFLNNRKSITNKTFLGFCVVTILWGIANYLHYQTHNPLFALWSLRMVFFFAVLQSFAIFQLFYVFAAERVFFSKKYIFGLVPVVLLTALMTLTPLVSSEVTGFSPAGVPENTKGPGLILFGLVSMGLVGGALYILLRKLMRGSREEREQLEMMLVGTLLMFGLIIPLNFILPAFFENFTFLPLSAVFTFPFAVLSAYAVLRHHIFGSKVIATEVLAFILAVVTLFEVLATQGFSELIFRIAIFVLVFIFSIFLIRSVRREVEQREELGRLNERLKELDVLKSEFVGMAGHQLRGPLTIIKGYVSLMLEGTIDGISAGAKEALGKVQFSTDQLIKLVASLLDLSRIESGRIKYEYAAHDFSAMVTEVIDKFKASAEKKGVVLVFENKLGSASFVFDADKLREAVVNYVDNAVKYTDTGEVRVTLSPMQGPDGKWARLEVRDSGMGIKKEDIWKLFGKFSRTEEAKQHDPNGMGIGIYFAKRVIQDHGGNVGAHSEGINKGSTFWMELPMNVRG</sequence>
<accession>A0A1G2KVX7</accession>
<comment type="caution">
    <text evidence="6">The sequence shown here is derived from an EMBL/GenBank/DDBJ whole genome shotgun (WGS) entry which is preliminary data.</text>
</comment>
<dbReference type="AlphaFoldDB" id="A0A1G2KVX7"/>
<evidence type="ECO:0000259" key="5">
    <source>
        <dbReference type="PROSITE" id="PS50109"/>
    </source>
</evidence>
<feature type="transmembrane region" description="Helical" evidence="4">
    <location>
        <begin position="183"/>
        <end position="201"/>
    </location>
</feature>
<evidence type="ECO:0000313" key="6">
    <source>
        <dbReference type="EMBL" id="OHA03595.1"/>
    </source>
</evidence>
<dbReference type="EC" id="2.7.13.3" evidence="2"/>
<dbReference type="CDD" id="cd00082">
    <property type="entry name" value="HisKA"/>
    <property type="match status" value="1"/>
</dbReference>
<evidence type="ECO:0000256" key="3">
    <source>
        <dbReference type="ARBA" id="ARBA00022553"/>
    </source>
</evidence>
<evidence type="ECO:0000313" key="7">
    <source>
        <dbReference type="Proteomes" id="UP000177177"/>
    </source>
</evidence>
<dbReference type="Pfam" id="PF00512">
    <property type="entry name" value="HisKA"/>
    <property type="match status" value="1"/>
</dbReference>
<dbReference type="InterPro" id="IPR036890">
    <property type="entry name" value="HATPase_C_sf"/>
</dbReference>
<dbReference type="Pfam" id="PF02518">
    <property type="entry name" value="HATPase_c"/>
    <property type="match status" value="1"/>
</dbReference>
<dbReference type="PANTHER" id="PTHR43547">
    <property type="entry name" value="TWO-COMPONENT HISTIDINE KINASE"/>
    <property type="match status" value="1"/>
</dbReference>
<feature type="transmembrane region" description="Helical" evidence="4">
    <location>
        <begin position="143"/>
        <end position="162"/>
    </location>
</feature>
<dbReference type="InterPro" id="IPR004358">
    <property type="entry name" value="Sig_transdc_His_kin-like_C"/>
</dbReference>
<dbReference type="SMART" id="SM00387">
    <property type="entry name" value="HATPase_c"/>
    <property type="match status" value="1"/>
</dbReference>
<dbReference type="InterPro" id="IPR036097">
    <property type="entry name" value="HisK_dim/P_sf"/>
</dbReference>
<dbReference type="EMBL" id="MHQN01000015">
    <property type="protein sequence ID" value="OHA03595.1"/>
    <property type="molecule type" value="Genomic_DNA"/>
</dbReference>
<evidence type="ECO:0000256" key="2">
    <source>
        <dbReference type="ARBA" id="ARBA00012438"/>
    </source>
</evidence>
<dbReference type="SUPFAM" id="SSF47384">
    <property type="entry name" value="Homodimeric domain of signal transducing histidine kinase"/>
    <property type="match status" value="1"/>
</dbReference>
<feature type="transmembrane region" description="Helical" evidence="4">
    <location>
        <begin position="103"/>
        <end position="123"/>
    </location>
</feature>
<dbReference type="InterPro" id="IPR003661">
    <property type="entry name" value="HisK_dim/P_dom"/>
</dbReference>
<dbReference type="SMART" id="SM00388">
    <property type="entry name" value="HisKA"/>
    <property type="match status" value="1"/>
</dbReference>
<feature type="transmembrane region" description="Helical" evidence="4">
    <location>
        <begin position="235"/>
        <end position="256"/>
    </location>
</feature>
<proteinExistence type="predicted"/>
<dbReference type="PROSITE" id="PS50109">
    <property type="entry name" value="HIS_KIN"/>
    <property type="match status" value="1"/>
</dbReference>
<dbReference type="InterPro" id="IPR005467">
    <property type="entry name" value="His_kinase_dom"/>
</dbReference>
<keyword evidence="4" id="KW-0812">Transmembrane</keyword>
<dbReference type="Proteomes" id="UP000177177">
    <property type="component" value="Unassembled WGS sequence"/>
</dbReference>
<dbReference type="InterPro" id="IPR031621">
    <property type="entry name" value="HisKA_7TM"/>
</dbReference>
<dbReference type="GO" id="GO:0000155">
    <property type="term" value="F:phosphorelay sensor kinase activity"/>
    <property type="evidence" value="ECO:0007669"/>
    <property type="project" value="InterPro"/>
</dbReference>
<dbReference type="PANTHER" id="PTHR43547:SF2">
    <property type="entry name" value="HYBRID SIGNAL TRANSDUCTION HISTIDINE KINASE C"/>
    <property type="match status" value="1"/>
</dbReference>
<protein>
    <recommendedName>
        <fullName evidence="2">histidine kinase</fullName>
        <ecNumber evidence="2">2.7.13.3</ecNumber>
    </recommendedName>
</protein>
<evidence type="ECO:0000256" key="1">
    <source>
        <dbReference type="ARBA" id="ARBA00000085"/>
    </source>
</evidence>
<feature type="domain" description="Histidine kinase" evidence="5">
    <location>
        <begin position="313"/>
        <end position="536"/>
    </location>
</feature>
<dbReference type="Gene3D" id="1.10.287.130">
    <property type="match status" value="1"/>
</dbReference>